<name>A0A8H6NI67_9PEZI</name>
<comment type="caution">
    <text evidence="1">The sequence shown here is derived from an EMBL/GenBank/DDBJ whole genome shotgun (WGS) entry which is preliminary data.</text>
</comment>
<dbReference type="AlphaFoldDB" id="A0A8H6NI67"/>
<proteinExistence type="predicted"/>
<evidence type="ECO:0000313" key="1">
    <source>
        <dbReference type="EMBL" id="KAF6834319.1"/>
    </source>
</evidence>
<accession>A0A8H6NI67</accession>
<dbReference type="Proteomes" id="UP000639643">
    <property type="component" value="Unassembled WGS sequence"/>
</dbReference>
<keyword evidence="2" id="KW-1185">Reference proteome</keyword>
<dbReference type="EMBL" id="WIGM01000198">
    <property type="protein sequence ID" value="KAF6834319.1"/>
    <property type="molecule type" value="Genomic_DNA"/>
</dbReference>
<evidence type="ECO:0000313" key="2">
    <source>
        <dbReference type="Proteomes" id="UP000639643"/>
    </source>
</evidence>
<protein>
    <submittedName>
        <fullName evidence="1">Uncharacterized protein</fullName>
    </submittedName>
</protein>
<reference evidence="1" key="1">
    <citation type="journal article" date="2020" name="Phytopathology">
        <title>Genome Sequence Resources of Colletotrichum truncatum, C. plurivorum, C. musicola, and C. sojae: Four Species Pathogenic to Soybean (Glycine max).</title>
        <authorList>
            <person name="Rogerio F."/>
            <person name="Boufleur T.R."/>
            <person name="Ciampi-Guillardi M."/>
            <person name="Sukno S.A."/>
            <person name="Thon M.R."/>
            <person name="Massola Junior N.S."/>
            <person name="Baroncelli R."/>
        </authorList>
    </citation>
    <scope>NUCLEOTIDE SEQUENCE</scope>
    <source>
        <strain evidence="1">LFN0074</strain>
    </source>
</reference>
<sequence length="316" mass="36632">MASNPTSNVWTMADPINALAPAMAATSLHDDERPAAAAAATANNTTLTAAQRALGNHLILSGIFSYIQMDWDGEWTECVKKPEDDELNEKSREAKDVDDDDDDCYHETLWYRFGGVLLRCMLVNKFWFELAVGFLWEDVSQSAPMIWDKNDLTTLMSAIEPGRRQMYARHMVVAQEGRIFCRTDQSVDLSDLEFPRLEEVRLMTEYENYLPRMKAPNVWELSVNPRYESDWDGPEIYTLTEYNMDELLDQIAERFPNLQKLTFEDRAMAYEGTMEEFRKRMPMLTEIDDNLVTEVVADTHTLRPWLDRPWSGSLWR</sequence>
<dbReference type="OrthoDB" id="2305901at2759"/>
<gene>
    <name evidence="1" type="ORF">CMUS01_06208</name>
</gene>
<organism evidence="1 2">
    <name type="scientific">Colletotrichum musicola</name>
    <dbReference type="NCBI Taxonomy" id="2175873"/>
    <lineage>
        <taxon>Eukaryota</taxon>
        <taxon>Fungi</taxon>
        <taxon>Dikarya</taxon>
        <taxon>Ascomycota</taxon>
        <taxon>Pezizomycotina</taxon>
        <taxon>Sordariomycetes</taxon>
        <taxon>Hypocreomycetidae</taxon>
        <taxon>Glomerellales</taxon>
        <taxon>Glomerellaceae</taxon>
        <taxon>Colletotrichum</taxon>
        <taxon>Colletotrichum orchidearum species complex</taxon>
    </lineage>
</organism>